<protein>
    <submittedName>
        <fullName evidence="1">Uncharacterized protein</fullName>
    </submittedName>
</protein>
<sequence>MNQASERDIMLVVFPGAWAMGDGVVHASELHRCTCKGAAAEDTTPSTNGSISASIGRLADSLQGCLSNLTTALTKDVSHHSSRFFSPEFEPAKRCRSLNSKTAPGASASDALAADDSAATEAAAAVRALGRNCSSPAAFAATSKKLD</sequence>
<dbReference type="Proteomes" id="UP000075714">
    <property type="component" value="Unassembled WGS sequence"/>
</dbReference>
<evidence type="ECO:0000313" key="1">
    <source>
        <dbReference type="EMBL" id="KXZ48791.1"/>
    </source>
</evidence>
<dbReference type="AlphaFoldDB" id="A0A150GG24"/>
<evidence type="ECO:0000313" key="2">
    <source>
        <dbReference type="Proteomes" id="UP000075714"/>
    </source>
</evidence>
<dbReference type="EMBL" id="LSYV01000026">
    <property type="protein sequence ID" value="KXZ48791.1"/>
    <property type="molecule type" value="Genomic_DNA"/>
</dbReference>
<keyword evidence="2" id="KW-1185">Reference proteome</keyword>
<gene>
    <name evidence="1" type="ORF">GPECTOR_25g375</name>
</gene>
<organism evidence="1 2">
    <name type="scientific">Gonium pectorale</name>
    <name type="common">Green alga</name>
    <dbReference type="NCBI Taxonomy" id="33097"/>
    <lineage>
        <taxon>Eukaryota</taxon>
        <taxon>Viridiplantae</taxon>
        <taxon>Chlorophyta</taxon>
        <taxon>core chlorophytes</taxon>
        <taxon>Chlorophyceae</taxon>
        <taxon>CS clade</taxon>
        <taxon>Chlamydomonadales</taxon>
        <taxon>Volvocaceae</taxon>
        <taxon>Gonium</taxon>
    </lineage>
</organism>
<accession>A0A150GG24</accession>
<comment type="caution">
    <text evidence="1">The sequence shown here is derived from an EMBL/GenBank/DDBJ whole genome shotgun (WGS) entry which is preliminary data.</text>
</comment>
<proteinExistence type="predicted"/>
<name>A0A150GG24_GONPE</name>
<reference evidence="2" key="1">
    <citation type="journal article" date="2016" name="Nat. Commun.">
        <title>The Gonium pectorale genome demonstrates co-option of cell cycle regulation during the evolution of multicellularity.</title>
        <authorList>
            <person name="Hanschen E.R."/>
            <person name="Marriage T.N."/>
            <person name="Ferris P.J."/>
            <person name="Hamaji T."/>
            <person name="Toyoda A."/>
            <person name="Fujiyama A."/>
            <person name="Neme R."/>
            <person name="Noguchi H."/>
            <person name="Minakuchi Y."/>
            <person name="Suzuki M."/>
            <person name="Kawai-Toyooka H."/>
            <person name="Smith D.R."/>
            <person name="Sparks H."/>
            <person name="Anderson J."/>
            <person name="Bakaric R."/>
            <person name="Luria V."/>
            <person name="Karger A."/>
            <person name="Kirschner M.W."/>
            <person name="Durand P.M."/>
            <person name="Michod R.E."/>
            <person name="Nozaki H."/>
            <person name="Olson B.J."/>
        </authorList>
    </citation>
    <scope>NUCLEOTIDE SEQUENCE [LARGE SCALE GENOMIC DNA]</scope>
    <source>
        <strain evidence="2">NIES-2863</strain>
    </source>
</reference>